<gene>
    <name evidence="2" type="ORF">EDD31_0799</name>
</gene>
<protein>
    <submittedName>
        <fullName evidence="2">Ribose 5-phosphate isomerase B</fullName>
    </submittedName>
</protein>
<dbReference type="Gene3D" id="3.40.1400.10">
    <property type="entry name" value="Sugar-phosphate isomerase, RpiB/LacA/LacB"/>
    <property type="match status" value="1"/>
</dbReference>
<dbReference type="PANTHER" id="PTHR30345">
    <property type="entry name" value="RIBOSE-5-PHOSPHATE ISOMERASE B"/>
    <property type="match status" value="1"/>
</dbReference>
<keyword evidence="3" id="KW-1185">Reference proteome</keyword>
<dbReference type="PANTHER" id="PTHR30345:SF0">
    <property type="entry name" value="DNA DAMAGE-REPAIR_TOLERATION PROTEIN DRT102"/>
    <property type="match status" value="1"/>
</dbReference>
<dbReference type="GO" id="GO:0005975">
    <property type="term" value="P:carbohydrate metabolic process"/>
    <property type="evidence" value="ECO:0007669"/>
    <property type="project" value="InterPro"/>
</dbReference>
<name>A0A3N2BB50_9MICO</name>
<dbReference type="InterPro" id="IPR003500">
    <property type="entry name" value="RpiB_LacA_LacB"/>
</dbReference>
<sequence>MKLTKDRHVVVGADFAGMALKDAVKAHLIEKGWQVEDLTPTTDQSDMYHRVGFSLGAQIAEHKYEKALAFCGSGMGIHIAASKCPHVHAAVCETVPSALRAATANNSNLLAMGAFFTAPRLGCAMADAFLEHSLGEGYEHWGGFYEYHEIGYDECENFDYAAYRANDFRVVDPREAHLETEPKGLAF</sequence>
<dbReference type="SUPFAM" id="SSF89623">
    <property type="entry name" value="Ribose/Galactose isomerase RpiB/AlsB"/>
    <property type="match status" value="1"/>
</dbReference>
<comment type="caution">
    <text evidence="2">The sequence shown here is derived from an EMBL/GenBank/DDBJ whole genome shotgun (WGS) entry which is preliminary data.</text>
</comment>
<comment type="similarity">
    <text evidence="1">Belongs to the LacAB/RpiB family.</text>
</comment>
<evidence type="ECO:0000313" key="3">
    <source>
        <dbReference type="Proteomes" id="UP000280668"/>
    </source>
</evidence>
<evidence type="ECO:0000256" key="1">
    <source>
        <dbReference type="ARBA" id="ARBA00008754"/>
    </source>
</evidence>
<organism evidence="2 3">
    <name type="scientific">Bogoriella caseilytica</name>
    <dbReference type="NCBI Taxonomy" id="56055"/>
    <lineage>
        <taxon>Bacteria</taxon>
        <taxon>Bacillati</taxon>
        <taxon>Actinomycetota</taxon>
        <taxon>Actinomycetes</taxon>
        <taxon>Micrococcales</taxon>
        <taxon>Bogoriellaceae</taxon>
        <taxon>Bogoriella</taxon>
    </lineage>
</organism>
<dbReference type="RefSeq" id="WP_123303003.1">
    <property type="nucleotide sequence ID" value="NZ_RKHK01000001.1"/>
</dbReference>
<dbReference type="InterPro" id="IPR036569">
    <property type="entry name" value="RpiB_LacA_LacB_sf"/>
</dbReference>
<dbReference type="AlphaFoldDB" id="A0A3N2BB50"/>
<keyword evidence="2" id="KW-0413">Isomerase</keyword>
<dbReference type="EMBL" id="RKHK01000001">
    <property type="protein sequence ID" value="ROR72448.1"/>
    <property type="molecule type" value="Genomic_DNA"/>
</dbReference>
<evidence type="ECO:0000313" key="2">
    <source>
        <dbReference type="EMBL" id="ROR72448.1"/>
    </source>
</evidence>
<accession>A0A3N2BB50</accession>
<proteinExistence type="inferred from homology"/>
<dbReference type="OrthoDB" id="1778624at2"/>
<dbReference type="GO" id="GO:0016861">
    <property type="term" value="F:intramolecular oxidoreductase activity, interconverting aldoses and ketoses"/>
    <property type="evidence" value="ECO:0007669"/>
    <property type="project" value="UniProtKB-ARBA"/>
</dbReference>
<dbReference type="Proteomes" id="UP000280668">
    <property type="component" value="Unassembled WGS sequence"/>
</dbReference>
<dbReference type="Pfam" id="PF02502">
    <property type="entry name" value="LacAB_rpiB"/>
    <property type="match status" value="1"/>
</dbReference>
<reference evidence="2 3" key="1">
    <citation type="submission" date="2018-11" db="EMBL/GenBank/DDBJ databases">
        <title>Sequencing the genomes of 1000 actinobacteria strains.</title>
        <authorList>
            <person name="Klenk H.-P."/>
        </authorList>
    </citation>
    <scope>NUCLEOTIDE SEQUENCE [LARGE SCALE GENOMIC DNA]</scope>
    <source>
        <strain evidence="2 3">DSM 11294</strain>
    </source>
</reference>